<dbReference type="GO" id="GO:0008973">
    <property type="term" value="F:phosphopentomutase activity"/>
    <property type="evidence" value="ECO:0007669"/>
    <property type="project" value="UniProtKB-UniRule"/>
</dbReference>
<feature type="binding site" evidence="6">
    <location>
        <position position="328"/>
    </location>
    <ligand>
        <name>Mn(2+)</name>
        <dbReference type="ChEBI" id="CHEBI:29035"/>
        <label>1</label>
    </ligand>
</feature>
<dbReference type="NCBIfam" id="TIGR01696">
    <property type="entry name" value="deoB"/>
    <property type="match status" value="1"/>
</dbReference>
<dbReference type="SUPFAM" id="SSF53649">
    <property type="entry name" value="Alkaline phosphatase-like"/>
    <property type="match status" value="1"/>
</dbReference>
<keyword evidence="5 6" id="KW-0413">Isomerase</keyword>
<dbReference type="AlphaFoldDB" id="A0A8A7K7W3"/>
<dbReference type="EMBL" id="CP046640">
    <property type="protein sequence ID" value="QTL97280.1"/>
    <property type="molecule type" value="Genomic_DNA"/>
</dbReference>
<evidence type="ECO:0000256" key="2">
    <source>
        <dbReference type="ARBA" id="ARBA00022490"/>
    </source>
</evidence>
<sequence length="393" mass="42850">MSLRRIDRAVIIILDGAGIGESPDAADFGDIGTSTIPHVAEKVGGLNLPNMEELGLGAIAHVKGLKPVGKRGAYGKMAEKSAGKDTTTGHWEIAGLITEQKFPTYPQGFPDEVIRPFSDKIGREILGNYPASGTAIIEDLGKEHMESGKPIVYTSADSVFQIAAHEEIIPVEKLYKYCKIARKILRGEHAVGRVIARPFIGRPGNFIRTDRRHDFSLKPVGDTILDILSNSGLDVMAVGKTDDIFANRGITKTNHVIDNMDTVDGTLEFMAAPKKGLIFANLVEFDMNYGHRNDPEGFARALKDFDDRLPEIIELMTERDLFIITADHGCDPTTAGTDHTREYVPLLVYHHGLTEPVDLGIRKSFSDIAATLAKLFAVEGIDNGDDFSGLLGL</sequence>
<keyword evidence="4 6" id="KW-0464">Manganese</keyword>
<dbReference type="InterPro" id="IPR006124">
    <property type="entry name" value="Metalloenzyme"/>
</dbReference>
<evidence type="ECO:0000256" key="7">
    <source>
        <dbReference type="NCBIfam" id="TIGR01696"/>
    </source>
</evidence>
<dbReference type="CDD" id="cd16009">
    <property type="entry name" value="PPM"/>
    <property type="match status" value="1"/>
</dbReference>
<dbReference type="KEGG" id="ifn:GM661_04425"/>
<dbReference type="PANTHER" id="PTHR21110:SF0">
    <property type="entry name" value="PHOSPHOPENTOMUTASE"/>
    <property type="match status" value="1"/>
</dbReference>
<name>A0A8A7K7W3_9FIRM</name>
<comment type="catalytic activity">
    <reaction evidence="6">
        <text>alpha-D-ribose 1-phosphate = D-ribose 5-phosphate</text>
        <dbReference type="Rhea" id="RHEA:18793"/>
        <dbReference type="ChEBI" id="CHEBI:57720"/>
        <dbReference type="ChEBI" id="CHEBI:78346"/>
        <dbReference type="EC" id="5.4.2.7"/>
    </reaction>
</comment>
<feature type="domain" description="Metalloenzyme" evidence="8">
    <location>
        <begin position="8"/>
        <end position="379"/>
    </location>
</feature>
<gene>
    <name evidence="6" type="primary">deoB</name>
    <name evidence="9" type="ORF">GM661_04425</name>
</gene>
<proteinExistence type="inferred from homology"/>
<dbReference type="Gene3D" id="3.40.720.10">
    <property type="entry name" value="Alkaline Phosphatase, subunit A"/>
    <property type="match status" value="1"/>
</dbReference>
<evidence type="ECO:0000256" key="4">
    <source>
        <dbReference type="ARBA" id="ARBA00023211"/>
    </source>
</evidence>
<dbReference type="InterPro" id="IPR010045">
    <property type="entry name" value="DeoB"/>
</dbReference>
<organism evidence="9 10">
    <name type="scientific">Iocasia fonsfrigidae</name>
    <dbReference type="NCBI Taxonomy" id="2682810"/>
    <lineage>
        <taxon>Bacteria</taxon>
        <taxon>Bacillati</taxon>
        <taxon>Bacillota</taxon>
        <taxon>Clostridia</taxon>
        <taxon>Halanaerobiales</taxon>
        <taxon>Halanaerobiaceae</taxon>
        <taxon>Iocasia</taxon>
    </lineage>
</organism>
<dbReference type="UniPathway" id="UPA00087">
    <property type="reaction ID" value="UER00173"/>
</dbReference>
<keyword evidence="2 6" id="KW-0963">Cytoplasm</keyword>
<dbReference type="GO" id="GO:0005829">
    <property type="term" value="C:cytosol"/>
    <property type="evidence" value="ECO:0007669"/>
    <property type="project" value="TreeGrafter"/>
</dbReference>
<dbReference type="HAMAP" id="MF_00740">
    <property type="entry name" value="Phosphopentomut"/>
    <property type="match status" value="1"/>
</dbReference>
<reference evidence="9" key="1">
    <citation type="submission" date="2019-12" db="EMBL/GenBank/DDBJ databases">
        <authorList>
            <person name="zhang j."/>
            <person name="sun C.M."/>
        </authorList>
    </citation>
    <scope>NUCLEOTIDE SEQUENCE</scope>
    <source>
        <strain evidence="9">NS-1</strain>
    </source>
</reference>
<dbReference type="SUPFAM" id="SSF143856">
    <property type="entry name" value="DeoB insert domain-like"/>
    <property type="match status" value="1"/>
</dbReference>
<evidence type="ECO:0000256" key="5">
    <source>
        <dbReference type="ARBA" id="ARBA00023235"/>
    </source>
</evidence>
<dbReference type="RefSeq" id="WP_230868911.1">
    <property type="nucleotide sequence ID" value="NZ_CP046640.1"/>
</dbReference>
<comment type="subcellular location">
    <subcellularLocation>
        <location evidence="6">Cytoplasm</location>
    </subcellularLocation>
</comment>
<feature type="binding site" evidence="6">
    <location>
        <position position="15"/>
    </location>
    <ligand>
        <name>Mn(2+)</name>
        <dbReference type="ChEBI" id="CHEBI:29035"/>
        <label>1</label>
    </ligand>
</feature>
<evidence type="ECO:0000256" key="1">
    <source>
        <dbReference type="ARBA" id="ARBA00010373"/>
    </source>
</evidence>
<dbReference type="EC" id="5.4.2.7" evidence="6 7"/>
<comment type="cofactor">
    <cofactor evidence="6">
        <name>Mn(2+)</name>
        <dbReference type="ChEBI" id="CHEBI:29035"/>
    </cofactor>
    <text evidence="6">Binds 2 manganese ions.</text>
</comment>
<dbReference type="GO" id="GO:0006015">
    <property type="term" value="P:5-phosphoribose 1-diphosphate biosynthetic process"/>
    <property type="evidence" value="ECO:0007669"/>
    <property type="project" value="UniProtKB-UniPathway"/>
</dbReference>
<comment type="pathway">
    <text evidence="6">Carbohydrate degradation; 2-deoxy-D-ribose 1-phosphate degradation; D-glyceraldehyde 3-phosphate and acetaldehyde from 2-deoxy-alpha-D-ribose 1-phosphate: step 1/2.</text>
</comment>
<dbReference type="GO" id="GO:0043094">
    <property type="term" value="P:metabolic compound salvage"/>
    <property type="evidence" value="ECO:0007669"/>
    <property type="project" value="UniProtKB-UniRule"/>
</dbReference>
<dbReference type="PIRSF" id="PIRSF001491">
    <property type="entry name" value="Ppentomutase"/>
    <property type="match status" value="1"/>
</dbReference>
<dbReference type="InterPro" id="IPR017850">
    <property type="entry name" value="Alkaline_phosphatase_core_sf"/>
</dbReference>
<evidence type="ECO:0000313" key="9">
    <source>
        <dbReference type="EMBL" id="QTL97280.1"/>
    </source>
</evidence>
<dbReference type="Gene3D" id="3.30.70.1250">
    <property type="entry name" value="Phosphopentomutase"/>
    <property type="match status" value="1"/>
</dbReference>
<dbReference type="GO" id="GO:0006018">
    <property type="term" value="P:2-deoxyribose 1-phosphate catabolic process"/>
    <property type="evidence" value="ECO:0007669"/>
    <property type="project" value="UniProtKB-UniRule"/>
</dbReference>
<comment type="function">
    <text evidence="6">Isomerase that catalyzes the conversion of deoxy-ribose 1-phosphate (dRib-1-P) and ribose 1-phosphate (Rib-1-P) to deoxy-ribose 5-phosphate (dRib-5-P) and ribose 5-phosphate (Rib-5-P), respectively.</text>
</comment>
<feature type="binding site" evidence="6">
    <location>
        <position position="286"/>
    </location>
    <ligand>
        <name>Mn(2+)</name>
        <dbReference type="ChEBI" id="CHEBI:29035"/>
        <label>2</label>
    </ligand>
</feature>
<evidence type="ECO:0000313" key="10">
    <source>
        <dbReference type="Proteomes" id="UP000665020"/>
    </source>
</evidence>
<dbReference type="NCBIfam" id="NF003766">
    <property type="entry name" value="PRK05362.1"/>
    <property type="match status" value="1"/>
</dbReference>
<evidence type="ECO:0000259" key="8">
    <source>
        <dbReference type="Pfam" id="PF01676"/>
    </source>
</evidence>
<feature type="binding site" evidence="6">
    <location>
        <position position="327"/>
    </location>
    <ligand>
        <name>Mn(2+)</name>
        <dbReference type="ChEBI" id="CHEBI:29035"/>
        <label>1</label>
    </ligand>
</feature>
<dbReference type="GO" id="GO:0009117">
    <property type="term" value="P:nucleotide metabolic process"/>
    <property type="evidence" value="ECO:0007669"/>
    <property type="project" value="UniProtKB-UniRule"/>
</dbReference>
<comment type="similarity">
    <text evidence="1 6">Belongs to the phosphopentomutase family.</text>
</comment>
<dbReference type="Proteomes" id="UP000665020">
    <property type="component" value="Chromosome"/>
</dbReference>
<dbReference type="InterPro" id="IPR024052">
    <property type="entry name" value="Phosphopentomutase_DeoB_cap_sf"/>
</dbReference>
<accession>A0A8A7K7W3</accession>
<feature type="binding site" evidence="6">
    <location>
        <position position="339"/>
    </location>
    <ligand>
        <name>Mn(2+)</name>
        <dbReference type="ChEBI" id="CHEBI:29035"/>
        <label>2</label>
    </ligand>
</feature>
<feature type="binding site" evidence="6">
    <location>
        <position position="291"/>
    </location>
    <ligand>
        <name>Mn(2+)</name>
        <dbReference type="ChEBI" id="CHEBI:29035"/>
        <label>2</label>
    </ligand>
</feature>
<evidence type="ECO:0000256" key="3">
    <source>
        <dbReference type="ARBA" id="ARBA00022723"/>
    </source>
</evidence>
<dbReference type="FunFam" id="3.30.70.1250:FF:000001">
    <property type="entry name" value="Phosphopentomutase"/>
    <property type="match status" value="1"/>
</dbReference>
<keyword evidence="10" id="KW-1185">Reference proteome</keyword>
<dbReference type="PANTHER" id="PTHR21110">
    <property type="entry name" value="PHOSPHOPENTOMUTASE"/>
    <property type="match status" value="1"/>
</dbReference>
<protein>
    <recommendedName>
        <fullName evidence="6 7">Phosphopentomutase</fullName>
        <ecNumber evidence="6 7">5.4.2.7</ecNumber>
    </recommendedName>
    <alternativeName>
        <fullName evidence="6">Phosphodeoxyribomutase</fullName>
    </alternativeName>
</protein>
<dbReference type="Pfam" id="PF01676">
    <property type="entry name" value="Metalloenzyme"/>
    <property type="match status" value="1"/>
</dbReference>
<comment type="catalytic activity">
    <reaction evidence="6">
        <text>2-deoxy-alpha-D-ribose 1-phosphate = 2-deoxy-D-ribose 5-phosphate</text>
        <dbReference type="Rhea" id="RHEA:27658"/>
        <dbReference type="ChEBI" id="CHEBI:57259"/>
        <dbReference type="ChEBI" id="CHEBI:62877"/>
        <dbReference type="EC" id="5.4.2.7"/>
    </reaction>
</comment>
<keyword evidence="3 6" id="KW-0479">Metal-binding</keyword>
<dbReference type="GO" id="GO:0030145">
    <property type="term" value="F:manganese ion binding"/>
    <property type="evidence" value="ECO:0007669"/>
    <property type="project" value="UniProtKB-UniRule"/>
</dbReference>
<dbReference type="GO" id="GO:0000287">
    <property type="term" value="F:magnesium ion binding"/>
    <property type="evidence" value="ECO:0007669"/>
    <property type="project" value="UniProtKB-UniRule"/>
</dbReference>
<evidence type="ECO:0000256" key="6">
    <source>
        <dbReference type="HAMAP-Rule" id="MF_00740"/>
    </source>
</evidence>